<dbReference type="RefSeq" id="WP_142935609.1">
    <property type="nucleotide sequence ID" value="NZ_FXTM01000013.1"/>
</dbReference>
<organism evidence="1 2">
    <name type="scientific">Balnearium lithotrophicum</name>
    <dbReference type="NCBI Taxonomy" id="223788"/>
    <lineage>
        <taxon>Bacteria</taxon>
        <taxon>Pseudomonadati</taxon>
        <taxon>Aquificota</taxon>
        <taxon>Aquificia</taxon>
        <taxon>Desulfurobacteriales</taxon>
        <taxon>Desulfurobacteriaceae</taxon>
        <taxon>Balnearium</taxon>
    </lineage>
</organism>
<dbReference type="Proteomes" id="UP000317315">
    <property type="component" value="Unassembled WGS sequence"/>
</dbReference>
<dbReference type="InterPro" id="IPR007438">
    <property type="entry name" value="DUF488"/>
</dbReference>
<accession>A0A521CLY8</accession>
<dbReference type="PANTHER" id="PTHR39337:SF1">
    <property type="entry name" value="BLR5642 PROTEIN"/>
    <property type="match status" value="1"/>
</dbReference>
<dbReference type="PANTHER" id="PTHR39337">
    <property type="entry name" value="BLR5642 PROTEIN"/>
    <property type="match status" value="1"/>
</dbReference>
<evidence type="ECO:0008006" key="3">
    <source>
        <dbReference type="Google" id="ProtNLM"/>
    </source>
</evidence>
<gene>
    <name evidence="1" type="ORF">SAMN06269117_11351</name>
</gene>
<dbReference type="EMBL" id="FXTM01000013">
    <property type="protein sequence ID" value="SMO59700.1"/>
    <property type="molecule type" value="Genomic_DNA"/>
</dbReference>
<evidence type="ECO:0000313" key="1">
    <source>
        <dbReference type="EMBL" id="SMO59700.1"/>
    </source>
</evidence>
<dbReference type="Pfam" id="PF04343">
    <property type="entry name" value="DUF488"/>
    <property type="match status" value="1"/>
</dbReference>
<dbReference type="AlphaFoldDB" id="A0A521CLY8"/>
<dbReference type="OrthoDB" id="9789109at2"/>
<proteinExistence type="predicted"/>
<protein>
    <recommendedName>
        <fullName evidence="3">DUF488 domain-containing protein</fullName>
    </recommendedName>
</protein>
<sequence>MKIFMTGYSNLPQDKFIENLKKNSITMVIDIREKPYSRWQPWTSIKKLPDILFKNGIKYKWMGGSLGGSLFWKDGEECGLFKETEKKVWLGLEKVVDIAKKEKVCLMCACGNFDKCHRSIIAVFLISDYQVNVFDIAKDGSLHEISLT</sequence>
<keyword evidence="2" id="KW-1185">Reference proteome</keyword>
<reference evidence="1 2" key="1">
    <citation type="submission" date="2017-05" db="EMBL/GenBank/DDBJ databases">
        <authorList>
            <person name="Varghese N."/>
            <person name="Submissions S."/>
        </authorList>
    </citation>
    <scope>NUCLEOTIDE SEQUENCE [LARGE SCALE GENOMIC DNA]</scope>
    <source>
        <strain evidence="1 2">DSM 16304</strain>
    </source>
</reference>
<evidence type="ECO:0000313" key="2">
    <source>
        <dbReference type="Proteomes" id="UP000317315"/>
    </source>
</evidence>
<name>A0A521CLY8_9BACT</name>